<accession>A0A1F6GMC1</accession>
<dbReference type="Gene3D" id="1.20.120.50">
    <property type="entry name" value="Hemerythrin-like"/>
    <property type="match status" value="1"/>
</dbReference>
<dbReference type="Gene3D" id="6.10.340.10">
    <property type="match status" value="1"/>
</dbReference>
<feature type="transmembrane region" description="Helical" evidence="9">
    <location>
        <begin position="187"/>
        <end position="207"/>
    </location>
</feature>
<evidence type="ECO:0000256" key="6">
    <source>
        <dbReference type="ARBA" id="ARBA00023224"/>
    </source>
</evidence>
<evidence type="ECO:0008006" key="16">
    <source>
        <dbReference type="Google" id="ProtNLM"/>
    </source>
</evidence>
<dbReference type="GO" id="GO:0005886">
    <property type="term" value="C:plasma membrane"/>
    <property type="evidence" value="ECO:0007669"/>
    <property type="project" value="UniProtKB-SubCell"/>
</dbReference>
<dbReference type="NCBIfam" id="TIGR02481">
    <property type="entry name" value="hemeryth_dom"/>
    <property type="match status" value="1"/>
</dbReference>
<comment type="similarity">
    <text evidence="2">Belongs to the hemerythrin family.</text>
</comment>
<dbReference type="PROSITE" id="PS00550">
    <property type="entry name" value="HEMERYTHRINS"/>
    <property type="match status" value="1"/>
</dbReference>
<evidence type="ECO:0000256" key="1">
    <source>
        <dbReference type="ARBA" id="ARBA00004429"/>
    </source>
</evidence>
<comment type="subcellular location">
    <subcellularLocation>
        <location evidence="1">Cell inner membrane</location>
        <topology evidence="1">Multi-pass membrane protein</topology>
    </subcellularLocation>
</comment>
<keyword evidence="3" id="KW-1003">Cell membrane</keyword>
<evidence type="ECO:0000259" key="12">
    <source>
        <dbReference type="PROSITE" id="PS50192"/>
    </source>
</evidence>
<organism evidence="14 15">
    <name type="scientific">Candidatus Lambdaproteobacteria bacterium RIFOXYD2_FULL_56_26</name>
    <dbReference type="NCBI Taxonomy" id="1817773"/>
    <lineage>
        <taxon>Bacteria</taxon>
        <taxon>Pseudomonadati</taxon>
        <taxon>Pseudomonadota</taxon>
        <taxon>Candidatus Lambdaproteobacteria</taxon>
    </lineage>
</organism>
<dbReference type="Pfam" id="PF01814">
    <property type="entry name" value="Hemerythrin"/>
    <property type="match status" value="1"/>
</dbReference>
<dbReference type="PROSITE" id="PS50192">
    <property type="entry name" value="T_SNARE"/>
    <property type="match status" value="1"/>
</dbReference>
<gene>
    <name evidence="14" type="ORF">A2557_10265</name>
</gene>
<evidence type="ECO:0000256" key="8">
    <source>
        <dbReference type="PROSITE-ProRule" id="PRU00284"/>
    </source>
</evidence>
<evidence type="ECO:0000256" key="10">
    <source>
        <dbReference type="SAM" id="SignalP"/>
    </source>
</evidence>
<dbReference type="InterPro" id="IPR035938">
    <property type="entry name" value="Hemerythrin-like_sf"/>
</dbReference>
<evidence type="ECO:0000256" key="9">
    <source>
        <dbReference type="SAM" id="Phobius"/>
    </source>
</evidence>
<dbReference type="SMART" id="SM00283">
    <property type="entry name" value="MA"/>
    <property type="match status" value="1"/>
</dbReference>
<sequence>MNIQNKIRASFAAVMAFFLLSSGVSFWALNNQHKASEESKRIEAVLAGVNDLQLMTTKLALNLNDILIDQTVTQIAPNRLAFLSDFSAELAQDKENHMRHIQGEERRKWMIQAFDGIDRMLALGVKDLIPTVQRGSGNPAFFDRMDDQIDQEATKVEQALVKVTQSMQAEVEAAEAADDAAVQFDKILLSLFLVLGVLMALVAQILLGKEILGPISQVSGMLKEIASGDADLGKRLKTNAKDELAELAGWFNKFVERLQKAINEVIGTTETSVSLVSALERNSTTIKESTGEMTAMSGTISSATEEISANMATMASSSEEASANVNSITAVVEELSANMSTIAAAAEEASVNISGVSDNVNLIAREIDATINKNASELSVSLQEINERTSRAGQISLEANRGAEANLKAMSELSAVTQQIGQILQLVNNIASQTNMLALNATIEAASAGQAGKGFAVVAGEVKELAKQTTEANNEIATQIDQIQELVQKTLSRTQGVSKVILQVSEINQGISSLIQEQSKNAKSLQTAVQGVSKAIKDSAINLEEATTGIREITRSTAEAGSAAKSAAKNVAEAATGVREIARTSTEISMGLKEITNNIQRMDRVIADNVSRNDRNIDNISRFASLTKGQKEAISVFTKTSDIFFYWTDQLLLNNETIDSQHKAIVDGINRLYIAKKSEIAKEAQLQILKDLAQVAIDHFADEQGIFMPTEYPFKTDHLARHEKIIGQLKDSIGRIQSGEAEVDGALLAFLKDWLQSHIMIVDKGYHKFIHH</sequence>
<feature type="domain" description="HAMP" evidence="13">
    <location>
        <begin position="209"/>
        <end position="263"/>
    </location>
</feature>
<dbReference type="InterPro" id="IPR016131">
    <property type="entry name" value="Haemerythrin_Fe_BS"/>
</dbReference>
<dbReference type="InterPro" id="IPR012827">
    <property type="entry name" value="Hemerythrin_metal-bd"/>
</dbReference>
<dbReference type="InterPro" id="IPR012312">
    <property type="entry name" value="Hemerythrin-like"/>
</dbReference>
<dbReference type="PANTHER" id="PTHR32089:SF112">
    <property type="entry name" value="LYSOZYME-LIKE PROTEIN-RELATED"/>
    <property type="match status" value="1"/>
</dbReference>
<dbReference type="InterPro" id="IPR003660">
    <property type="entry name" value="HAMP_dom"/>
</dbReference>
<dbReference type="InterPro" id="IPR000727">
    <property type="entry name" value="T_SNARE_dom"/>
</dbReference>
<dbReference type="PANTHER" id="PTHR32089">
    <property type="entry name" value="METHYL-ACCEPTING CHEMOTAXIS PROTEIN MCPB"/>
    <property type="match status" value="1"/>
</dbReference>
<evidence type="ECO:0000259" key="11">
    <source>
        <dbReference type="PROSITE" id="PS50111"/>
    </source>
</evidence>
<evidence type="ECO:0000256" key="5">
    <source>
        <dbReference type="ARBA" id="ARBA00023004"/>
    </source>
</evidence>
<evidence type="ECO:0000256" key="7">
    <source>
        <dbReference type="ARBA" id="ARBA00029447"/>
    </source>
</evidence>
<evidence type="ECO:0000256" key="3">
    <source>
        <dbReference type="ARBA" id="ARBA00022519"/>
    </source>
</evidence>
<keyword evidence="5" id="KW-0408">Iron</keyword>
<evidence type="ECO:0000313" key="15">
    <source>
        <dbReference type="Proteomes" id="UP000177583"/>
    </source>
</evidence>
<comment type="caution">
    <text evidence="14">The sequence shown here is derived from an EMBL/GenBank/DDBJ whole genome shotgun (WGS) entry which is preliminary data.</text>
</comment>
<keyword evidence="4" id="KW-0479">Metal-binding</keyword>
<protein>
    <recommendedName>
        <fullName evidence="16">Methyl-accepting transducer domain-containing protein</fullName>
    </recommendedName>
</protein>
<comment type="similarity">
    <text evidence="7">Belongs to the methyl-accepting chemotaxis (MCP) protein family.</text>
</comment>
<feature type="domain" description="T-SNARE coiled-coil homology" evidence="12">
    <location>
        <begin position="484"/>
        <end position="546"/>
    </location>
</feature>
<dbReference type="GO" id="GO:0046872">
    <property type="term" value="F:metal ion binding"/>
    <property type="evidence" value="ECO:0007669"/>
    <property type="project" value="UniProtKB-KW"/>
</dbReference>
<keyword evidence="10" id="KW-0732">Signal</keyword>
<feature type="signal peptide" evidence="10">
    <location>
        <begin position="1"/>
        <end position="27"/>
    </location>
</feature>
<dbReference type="PROSITE" id="PS50885">
    <property type="entry name" value="HAMP"/>
    <property type="match status" value="1"/>
</dbReference>
<dbReference type="GO" id="GO:0007165">
    <property type="term" value="P:signal transduction"/>
    <property type="evidence" value="ECO:0007669"/>
    <property type="project" value="UniProtKB-KW"/>
</dbReference>
<feature type="domain" description="Methyl-accepting transducer" evidence="11">
    <location>
        <begin position="296"/>
        <end position="554"/>
    </location>
</feature>
<dbReference type="CDD" id="cd06225">
    <property type="entry name" value="HAMP"/>
    <property type="match status" value="1"/>
</dbReference>
<dbReference type="Pfam" id="PF00672">
    <property type="entry name" value="HAMP"/>
    <property type="match status" value="1"/>
</dbReference>
<dbReference type="Gene3D" id="1.10.287.950">
    <property type="entry name" value="Methyl-accepting chemotaxis protein"/>
    <property type="match status" value="1"/>
</dbReference>
<evidence type="ECO:0000313" key="14">
    <source>
        <dbReference type="EMBL" id="OGG99242.1"/>
    </source>
</evidence>
<proteinExistence type="inferred from homology"/>
<dbReference type="InterPro" id="IPR004089">
    <property type="entry name" value="MCPsignal_dom"/>
</dbReference>
<dbReference type="CDD" id="cd12107">
    <property type="entry name" value="Hemerythrin"/>
    <property type="match status" value="1"/>
</dbReference>
<dbReference type="PROSITE" id="PS50111">
    <property type="entry name" value="CHEMOTAXIS_TRANSDUC_2"/>
    <property type="match status" value="1"/>
</dbReference>
<keyword evidence="3" id="KW-0997">Cell inner membrane</keyword>
<feature type="chain" id="PRO_5009524751" description="Methyl-accepting transducer domain-containing protein" evidence="10">
    <location>
        <begin position="28"/>
        <end position="772"/>
    </location>
</feature>
<name>A0A1F6GMC1_9PROT</name>
<evidence type="ECO:0000259" key="13">
    <source>
        <dbReference type="PROSITE" id="PS50885"/>
    </source>
</evidence>
<keyword evidence="9" id="KW-0472">Membrane</keyword>
<dbReference type="EMBL" id="MFNF01000060">
    <property type="protein sequence ID" value="OGG99242.1"/>
    <property type="molecule type" value="Genomic_DNA"/>
</dbReference>
<dbReference type="NCBIfam" id="NF033749">
    <property type="entry name" value="bact_hemeryth"/>
    <property type="match status" value="1"/>
</dbReference>
<dbReference type="SUPFAM" id="SSF47188">
    <property type="entry name" value="Hemerythrin-like"/>
    <property type="match status" value="1"/>
</dbReference>
<dbReference type="Pfam" id="PF00015">
    <property type="entry name" value="MCPsignal"/>
    <property type="match status" value="1"/>
</dbReference>
<evidence type="ECO:0000256" key="4">
    <source>
        <dbReference type="ARBA" id="ARBA00022723"/>
    </source>
</evidence>
<evidence type="ECO:0000256" key="2">
    <source>
        <dbReference type="ARBA" id="ARBA00010587"/>
    </source>
</evidence>
<keyword evidence="6 8" id="KW-0807">Transducer</keyword>
<dbReference type="SUPFAM" id="SSF58104">
    <property type="entry name" value="Methyl-accepting chemotaxis protein (MCP) signaling domain"/>
    <property type="match status" value="3"/>
</dbReference>
<keyword evidence="9" id="KW-0812">Transmembrane</keyword>
<dbReference type="SMART" id="SM00304">
    <property type="entry name" value="HAMP"/>
    <property type="match status" value="1"/>
</dbReference>
<dbReference type="AlphaFoldDB" id="A0A1F6GMC1"/>
<keyword evidence="9" id="KW-1133">Transmembrane helix</keyword>
<reference evidence="14 15" key="1">
    <citation type="journal article" date="2016" name="Nat. Commun.">
        <title>Thousands of microbial genomes shed light on interconnected biogeochemical processes in an aquifer system.</title>
        <authorList>
            <person name="Anantharaman K."/>
            <person name="Brown C.T."/>
            <person name="Hug L.A."/>
            <person name="Sharon I."/>
            <person name="Castelle C.J."/>
            <person name="Probst A.J."/>
            <person name="Thomas B.C."/>
            <person name="Singh A."/>
            <person name="Wilkins M.J."/>
            <person name="Karaoz U."/>
            <person name="Brodie E.L."/>
            <person name="Williams K.H."/>
            <person name="Hubbard S.S."/>
            <person name="Banfield J.F."/>
        </authorList>
    </citation>
    <scope>NUCLEOTIDE SEQUENCE [LARGE SCALE GENOMIC DNA]</scope>
</reference>
<dbReference type="Proteomes" id="UP000177583">
    <property type="component" value="Unassembled WGS sequence"/>
</dbReference>